<evidence type="ECO:0000313" key="8">
    <source>
        <dbReference type="EMBL" id="GHO85603.1"/>
    </source>
</evidence>
<gene>
    <name evidence="8" type="ORF">KSZ_36090</name>
</gene>
<dbReference type="EMBL" id="BNJJ01000009">
    <property type="protein sequence ID" value="GHO85603.1"/>
    <property type="molecule type" value="Genomic_DNA"/>
</dbReference>
<dbReference type="RefSeq" id="WP_201363244.1">
    <property type="nucleotide sequence ID" value="NZ_BNJJ01000009.1"/>
</dbReference>
<evidence type="ECO:0000256" key="1">
    <source>
        <dbReference type="ARBA" id="ARBA00012418"/>
    </source>
</evidence>
<sequence>MSRELLADWHKATFEQCIHEWLPALLAERLPLVGYQVNSTGTYTYQMHLTLSSGHEEVTVTYQDLPQSDAEGVFVLDGERYVVVPYASGDDLAEADIFCVGEQLLHYCQQLLSYHVPDAVPWSEALVRAWLPIERWMREFFGVDKRQLSDLPSTAQRLDETNWLATRQHLFRLYVKDRTRLFTPAHFGRVCPFETPEGPNIGRIFPLVLGAAIRSGKLVVLDDRPAAMLGPEASMIPLLEHDHPRSLLMGANMLRQWLQPPQPEVALVQSGNEPVAPDFWCGRNFLTALTSWGVDTFDDGILLSASAARRLDYPRAVEPGDKLSNRHGIKGVVSRIVPDEQMPHLADGTPVELVYNVASLHVHQSFGVVWEAVLGRIAHAQGIPTVVPPFASPDEQSIRAALAASGLPKDGMETLTVGSAGEPVQQRCTVGWIYWGRLTHMAQEKLQAGLNPQRGQRRGELEYFALRNGGAFENIREQFHSCALAPQELADDSGSEVGQQAPALAPQFMSVARRLAAIGIHAELTAERRLVFRLAPPTGEVLQLARPVAHPWLKNQQLTSIGAYRVCHELAEYPALVAANTRLQRILASQAPESLARQALDQLTMHVHAFCRALITPTQLRFNAFTSSSSRAVVVPTLDIHYDQVGIPEEMAWFLFAPQLKRELDAAEVEQRSERASQLLDRLMEVAWVILNRAPVFDLRTFVACHPVRYPDAALHVHPLVSRQIQADFDGDQVAVFLPLSAGAQQEAGARLSVVAQLSHNPALIKALLPSHEIMWGLAHMSQTSEGRSELVTLLNPSLANVLSDIILTQAMLLEQLQMLLQQHGSERVVQTLERVWRRGFEQARLAGVSINPFIGSDVRQHRPPTDVRAKDWSHWLAEQAEYLGASVDYADPDQGTQLLTVKSGALGDIPHLLALYAGQETVSDVHGTPVAITHGYCDGLTAQELYAQAVGARQSFADVLQEWDMIGKQIQAQNRTKSYHVLGRAMCSSEPGMVFAHAALQREVDPLIDTDSRLFVGL</sequence>
<name>A0ABQ3VIF9_9CHLR</name>
<comment type="similarity">
    <text evidence="6">Belongs to the RNA polymerase beta chain family.</text>
</comment>
<accession>A0ABQ3VIF9</accession>
<keyword evidence="3" id="KW-0808">Transferase</keyword>
<keyword evidence="2" id="KW-0240">DNA-directed RNA polymerase</keyword>
<keyword evidence="5" id="KW-0804">Transcription</keyword>
<dbReference type="Gene3D" id="2.40.40.20">
    <property type="match status" value="1"/>
</dbReference>
<feature type="domain" description="RNA polymerase N-terminal" evidence="7">
    <location>
        <begin position="540"/>
        <end position="782"/>
    </location>
</feature>
<evidence type="ECO:0000256" key="3">
    <source>
        <dbReference type="ARBA" id="ARBA00022679"/>
    </source>
</evidence>
<keyword evidence="9" id="KW-1185">Reference proteome</keyword>
<dbReference type="Pfam" id="PF00562">
    <property type="entry name" value="RNA_pol_Rpb2_6"/>
    <property type="match status" value="1"/>
</dbReference>
<dbReference type="Gene3D" id="1.10.40.90">
    <property type="match status" value="1"/>
</dbReference>
<dbReference type="Gene3D" id="3.90.1100.10">
    <property type="match status" value="1"/>
</dbReference>
<dbReference type="EC" id="2.7.7.6" evidence="1"/>
<dbReference type="PANTHER" id="PTHR20856">
    <property type="entry name" value="DNA-DIRECTED RNA POLYMERASE I SUBUNIT 2"/>
    <property type="match status" value="1"/>
</dbReference>
<dbReference type="Proteomes" id="UP000635565">
    <property type="component" value="Unassembled WGS sequence"/>
</dbReference>
<evidence type="ECO:0000256" key="6">
    <source>
        <dbReference type="RuleBase" id="RU000434"/>
    </source>
</evidence>
<dbReference type="SUPFAM" id="SSF64484">
    <property type="entry name" value="beta and beta-prime subunits of DNA dependent RNA-polymerase"/>
    <property type="match status" value="2"/>
</dbReference>
<dbReference type="InterPro" id="IPR015712">
    <property type="entry name" value="DNA-dir_RNA_pol_su2"/>
</dbReference>
<dbReference type="Pfam" id="PF04565">
    <property type="entry name" value="RNA_pol_Rpb2_3"/>
    <property type="match status" value="1"/>
</dbReference>
<dbReference type="InterPro" id="IPR000722">
    <property type="entry name" value="RNA_pol_asu"/>
</dbReference>
<evidence type="ECO:0000313" key="9">
    <source>
        <dbReference type="Proteomes" id="UP000635565"/>
    </source>
</evidence>
<reference evidence="8 9" key="1">
    <citation type="journal article" date="2021" name="Int. J. Syst. Evol. Microbiol.">
        <title>Reticulibacter mediterranei gen. nov., sp. nov., within the new family Reticulibacteraceae fam. nov., and Ktedonospora formicarum gen. nov., sp. nov., Ktedonobacter robiniae sp. nov., Dictyobacter formicarum sp. nov. and Dictyobacter arantiisoli sp. nov., belonging to the class Ktedonobacteria.</title>
        <authorList>
            <person name="Yabe S."/>
            <person name="Zheng Y."/>
            <person name="Wang C.M."/>
            <person name="Sakai Y."/>
            <person name="Abe K."/>
            <person name="Yokota A."/>
            <person name="Donadio S."/>
            <person name="Cavaletti L."/>
            <person name="Monciardini P."/>
        </authorList>
    </citation>
    <scope>NUCLEOTIDE SEQUENCE [LARGE SCALE GENOMIC DNA]</scope>
    <source>
        <strain evidence="8 9">SOSP1-9</strain>
    </source>
</reference>
<keyword evidence="4" id="KW-0548">Nucleotidyltransferase</keyword>
<organism evidence="8 9">
    <name type="scientific">Dictyobacter formicarum</name>
    <dbReference type="NCBI Taxonomy" id="2778368"/>
    <lineage>
        <taxon>Bacteria</taxon>
        <taxon>Bacillati</taxon>
        <taxon>Chloroflexota</taxon>
        <taxon>Ktedonobacteria</taxon>
        <taxon>Ktedonobacterales</taxon>
        <taxon>Dictyobacteraceae</taxon>
        <taxon>Dictyobacter</taxon>
    </lineage>
</organism>
<evidence type="ECO:0000256" key="2">
    <source>
        <dbReference type="ARBA" id="ARBA00022478"/>
    </source>
</evidence>
<dbReference type="Gene3D" id="2.40.270.10">
    <property type="entry name" value="DNA-directed RNA polymerase, subunit 2, domain 6"/>
    <property type="match status" value="2"/>
</dbReference>
<evidence type="ECO:0000256" key="5">
    <source>
        <dbReference type="ARBA" id="ARBA00023163"/>
    </source>
</evidence>
<dbReference type="SMART" id="SM00663">
    <property type="entry name" value="RPOLA_N"/>
    <property type="match status" value="1"/>
</dbReference>
<dbReference type="InterPro" id="IPR006592">
    <property type="entry name" value="RNA_pol_N"/>
</dbReference>
<protein>
    <recommendedName>
        <fullName evidence="1">DNA-directed RNA polymerase</fullName>
        <ecNumber evidence="1">2.7.7.6</ecNumber>
    </recommendedName>
</protein>
<dbReference type="InterPro" id="IPR007645">
    <property type="entry name" value="RNA_pol_Rpb2_3"/>
</dbReference>
<comment type="caution">
    <text evidence="8">The sequence shown here is derived from an EMBL/GenBank/DDBJ whole genome shotgun (WGS) entry which is preliminary data.</text>
</comment>
<proteinExistence type="inferred from homology"/>
<dbReference type="InterPro" id="IPR037033">
    <property type="entry name" value="DNA-dir_RNAP_su2_hyb_sf"/>
</dbReference>
<evidence type="ECO:0000259" key="7">
    <source>
        <dbReference type="SMART" id="SM00663"/>
    </source>
</evidence>
<evidence type="ECO:0000256" key="4">
    <source>
        <dbReference type="ARBA" id="ARBA00022695"/>
    </source>
</evidence>
<dbReference type="Pfam" id="PF00623">
    <property type="entry name" value="RNA_pol_Rpb1_2"/>
    <property type="match status" value="1"/>
</dbReference>
<dbReference type="InterPro" id="IPR007120">
    <property type="entry name" value="DNA-dir_RNAP_su2_dom"/>
</dbReference>